<comment type="caution">
    <text evidence="3">The sequence shown here is derived from an EMBL/GenBank/DDBJ whole genome shotgun (WGS) entry which is preliminary data.</text>
</comment>
<dbReference type="InterPro" id="IPR000742">
    <property type="entry name" value="EGF"/>
</dbReference>
<dbReference type="SUPFAM" id="SSF49265">
    <property type="entry name" value="Fibronectin type III"/>
    <property type="match status" value="3"/>
</dbReference>
<accession>A0A8S4PT88</accession>
<name>A0A8S4PT88_OWEFU</name>
<dbReference type="InterPro" id="IPR036116">
    <property type="entry name" value="FN3_sf"/>
</dbReference>
<evidence type="ECO:0000313" key="4">
    <source>
        <dbReference type="Proteomes" id="UP000749559"/>
    </source>
</evidence>
<evidence type="ECO:0000313" key="3">
    <source>
        <dbReference type="EMBL" id="CAH1794767.1"/>
    </source>
</evidence>
<dbReference type="PANTHER" id="PTHR16897">
    <property type="entry name" value="OS10G0105400 PROTEIN"/>
    <property type="match status" value="1"/>
</dbReference>
<organism evidence="3 4">
    <name type="scientific">Owenia fusiformis</name>
    <name type="common">Polychaete worm</name>
    <dbReference type="NCBI Taxonomy" id="6347"/>
    <lineage>
        <taxon>Eukaryota</taxon>
        <taxon>Metazoa</taxon>
        <taxon>Spiralia</taxon>
        <taxon>Lophotrochozoa</taxon>
        <taxon>Annelida</taxon>
        <taxon>Polychaeta</taxon>
        <taxon>Sedentaria</taxon>
        <taxon>Canalipalpata</taxon>
        <taxon>Sabellida</taxon>
        <taxon>Oweniida</taxon>
        <taxon>Oweniidae</taxon>
        <taxon>Owenia</taxon>
    </lineage>
</organism>
<dbReference type="Gene3D" id="2.60.120.740">
    <property type="match status" value="1"/>
</dbReference>
<evidence type="ECO:0000256" key="1">
    <source>
        <dbReference type="SAM" id="SignalP"/>
    </source>
</evidence>
<dbReference type="InterPro" id="IPR043159">
    <property type="entry name" value="Lectin_gal-bd_sf"/>
</dbReference>
<dbReference type="PROSITE" id="PS01186">
    <property type="entry name" value="EGF_2"/>
    <property type="match status" value="1"/>
</dbReference>
<dbReference type="OrthoDB" id="6061841at2759"/>
<dbReference type="Pfam" id="PF02140">
    <property type="entry name" value="SUEL_Lectin"/>
    <property type="match status" value="1"/>
</dbReference>
<dbReference type="GO" id="GO:0030246">
    <property type="term" value="F:carbohydrate binding"/>
    <property type="evidence" value="ECO:0007669"/>
    <property type="project" value="InterPro"/>
</dbReference>
<feature type="domain" description="SUEL-type lectin" evidence="2">
    <location>
        <begin position="34"/>
        <end position="128"/>
    </location>
</feature>
<sequence>MAYSIKILGCLTLILTIISVSEQSAAQCSWVSTICEGYSGTISCPRNARNNKESKIRIIKANYGRTDRQTCQHENIRDTNCRNYERSLNVVRRRCDNKSTCTLHANNAEFGDKCVDTYKYLLVEYKCEREIKYCSSYNCASGPTCEKCILDYGENGNAYINKRHACIETCSWRSNLCYPGRCPGNVESCKCDDGFSGVHCRNIGDKYQPLFPSCEASLRRMVNGTDKDTVLGSCYTPGTTIYTNIQSLNHIQLKWITVFELGINNLTDPRKYILPNTINFGITNSSGIVEHKREESILNSLAFTCETRMSANYSSKITCKSNDSLTWEFKHNDRVVGTVYSTNGGRFMYENPETDETSMQYYNGQTSNKHVVFVFDTEPPYHCSHIASCHKPDLAVMDIGKDIRKEGVDVRWDGWNDNLAGVKIYECEIFLAISPDGKILVENASASYRMIFNKTSEDEHVCSFTPNITGTYSIILTVEDDTSHGGSDANYESARRLFIYDQNSTIDIVMEKPLRPISASGNTSFLWQTNLQDKLGNGPCVNFTWKDRFINRYHHTNKMLNAFGNFKNITPEYDDYEGERTLEEIPNANAIVMFNYTYLRDRKGANTLPKVPIDTNWYTADNVRQEGQAFNLERQDEDLMLANNALEGHVHAVHNETDLFKLQFTYKAYDLHSGLHSIHWELFDNHTGSKQTLGQNNTNVIRYNDTSPSDHYCVPAGQCYGSSYAFQPDYKHFRLPTGTHDHDYYMKLTVTNVALLVETHELKITIDTTPPHPGVVHDGLPGTPDVDFQQDFSLHAHWSEFFDRESGVKFYQYAFGRNCLGLDAFHPNNGIMITKTMNTIANINVTQYGKYHITVVAYNGAMSPSVPVCSTGVTIDITPPVLHSILVDHIHTKPGLVSHGNATWIVNEHGNKIKMTNTTCSGIEMTDVTIFPDAGHQSEEDDECKLGQFSNRFYLTQEKQLSLTWIGMDNESYIFDYEIGLSSTPSSMKPDVMPFHSTNQRASWRLYHPAISEGQLFYILVKATNRAKMITLKVFGPVILDVTEPVFDSDILIEEEKGYLRVAWDESKVYDMEDKEPLTFLIAIGSDYYHQDILSYRKLTSGPRCDSSHQNCTAIPMNELNLHPSQPQALAISILVINSAGLSTVAMAKPYVVYTKLPSQGMVIDVLPESEREDTEGHLGKDINFQLTTSSIRGKWRGFAHPHLNVSYHMGVGSVRGYDDIVPFMAVAGTEFEVTQLELEIFKTYYITVIAESSTGSVNATSNGVTVMANNHTIDISLHDGFGCKDKIITGHPIVPMRVCENDAIFQSSPTELSVHWELADNTLRYLTHALYRAEEYNKGSRGWMPIFQYRDVRPIPDHIVMANLDLDQGSTYRTIVKFCTPASCFNPVVTNGVTVHSTPPKTGNIDIAINKTSFGDVTIIFEEFDQNLYENQTTMNFYEWTASLDDLGNSIALPWKEVNRTSCKGHISFSFPIPTYIISNDAVVHKCWKLCIRGWSLAGLWSVKCKPFIPCDTLIKTRKSDAVVLDLRGPVVSNDDYLKHGDIDYTSSQNTLSAAWPFLQHGNYAWAVIERASDSSDDNTPVNICDDPETIVCGSTNEEYVNVFNLTLVQGRRYVVCVSANETYIQHERFEAHHAAVKTCSDGVIVDTTPPTAGTVILHAETYGTQHYQVSKSELFVSWTDFVDEDETSKNHHSGIKLYQYAIGTHLFGTDVVEFTSVGITNYHRITGLNLKDGGEYFVTIKALNHVDLSSEACSRPIIVDGTPPDLTNKAHVRLKNQVTQERDQVDASWYGVFEDRDSGILHYTWSIGTQPGFADISGLHRTKYTSSRTKPISEPLGLLDGHPYFVTVKAYNKAGLHTVTSSHAFVVDGSVPIVGHIYDGRRNETDKLHRDLDYQVDGSTLCAHWKGFTDPHTEIIEHLWQVGTCEGCDDIVTQHSIGLKTEVCMDYLRLSQGKTYYSTLTVCNQAGLCASLSTDGVTIDSSPPIAGVVEDGTQSKDIQFQASRTYISARWTGFHDSHSDIARYEVFVGTSILGDDILEPKAIHLTETIFVPLQTPLPLGRKIYVTVRAYNFAGLHVEASSNGFIIDQTPPEVIQPVSFGQYHGSARDNKQIWKSSMTITWEIDDKESGLERQYASVFTHRDGDLGIPTVEVGSRNHHTFTKLNLADGSEYYVTVIGCNKAQLCSNTTSSKLLVDSSRPSVGTFASLTNHASDLDRYRDGFMTWNATVMTLQWLGFTDHHSGISHYFITAGNTFAGHEYTQNSPILIAHNAKGTKLEEGVIQHGYIPTNGNLKPNSKVFIKLWAINGVGLPSLVVHSAFDVILVSASGGVLVIVRRCSTYSCEGNCVCAPQDQLCEKSDNCKVIQPNEYLSIEVNDTQDIRRLEQSCEFSDDMDFTHSDCLLAATWNVIGSNEKVVQRYEYSAGKNGSYSGSGVFNTQTDRVWFEAGFHNHAVVTPTRRLQHGDTYVFYVRAWYDNDTYTVFSSDGITIDITPPRVSKMRQVDESDDHNVPFDKDYTRSLDNISVKWTGVFSDFESGISHYMLGIGTHIQVDDSYTFTKYNTTIAHLKKLSLVAGQKYFTTVIAVANNGLESSKASDGFIVDVEPPTSGIVIDGRFLHDSDYTNRTTILHAQWHGFYDRHSGIGYYIVCVGTTENISHCDIFQGQSVGLQTSITIVPKQPLKHGMRYFTKVQAIDAAGLASKIISSDGICVDTTPPDIMHTDAVSRNLLGNPSFEKDTPAVDINDYHLWYNATIRSPKYWDTKRGTRVIIVNSKDGEMKDGDQACMLFGSLIQQFQTIPGVTYSLRFFVSHAPDPSLLYTTETGRVRVAGKDQILSIYPRQELPPLHNGHPNMNIQIGSLVAWHKHLVPFIAIESTSTLTIETLDFNSGFLIDDVIIEQLAHNDTEGDIEVTYQQAGEWSSIQASWQVLDMESNIAEVSWAIGLVRGGIQLQPYKSVGKQSHGINTKLHLMEGMTVHVTLMVRNNADLARVIYSEPLVIDHTAPVIEYVWDGKKSDGAYQAGVELTVTWKVEDKETPVSHCQVAFGYVRGLDDIYKFTNVQPVLETPMTFSTRNFTSLKHGTIIYATVRCFNNLGLWSEQSSNGVTILKTPSNVQDAFVDILSNRISQFQCHEGFHNDLETLRIKWTGVQSQSNYIHHYEVHIVDKYDNDRNQVYTIGQDGRQQGQLDSLQFQQNKRYKVKILAVDHLGVNSEDFCTMFVIEAHRPNKTGVAMTHTWMTDASVRLLWSNAFISSSELYYEVTVGTKPGGTNVMKWFETKATSITLNDVDNSLEHYLTVTAINKAGFHTSESYQFSFDPNQP</sequence>
<keyword evidence="4" id="KW-1185">Reference proteome</keyword>
<feature type="chain" id="PRO_5035767519" description="SUEL-type lectin domain-containing protein" evidence="1">
    <location>
        <begin position="27"/>
        <end position="3323"/>
    </location>
</feature>
<dbReference type="PROSITE" id="PS00022">
    <property type="entry name" value="EGF_1"/>
    <property type="match status" value="1"/>
</dbReference>
<evidence type="ECO:0000259" key="2">
    <source>
        <dbReference type="PROSITE" id="PS50228"/>
    </source>
</evidence>
<dbReference type="PANTHER" id="PTHR16897:SF2">
    <property type="entry name" value="OS03G0226600 PROTEIN"/>
    <property type="match status" value="1"/>
</dbReference>
<reference evidence="3" key="1">
    <citation type="submission" date="2022-03" db="EMBL/GenBank/DDBJ databases">
        <authorList>
            <person name="Martin C."/>
        </authorList>
    </citation>
    <scope>NUCLEOTIDE SEQUENCE</scope>
</reference>
<dbReference type="EMBL" id="CAIIXF020000009">
    <property type="protein sequence ID" value="CAH1794767.1"/>
    <property type="molecule type" value="Genomic_DNA"/>
</dbReference>
<keyword evidence="1" id="KW-0732">Signal</keyword>
<protein>
    <recommendedName>
        <fullName evidence="2">SUEL-type lectin domain-containing protein</fullName>
    </recommendedName>
</protein>
<dbReference type="CDD" id="cd22827">
    <property type="entry name" value="Gal_Rha_Lectin_SUL-I-like"/>
    <property type="match status" value="1"/>
</dbReference>
<feature type="signal peptide" evidence="1">
    <location>
        <begin position="1"/>
        <end position="26"/>
    </location>
</feature>
<proteinExistence type="predicted"/>
<dbReference type="Proteomes" id="UP000749559">
    <property type="component" value="Unassembled WGS sequence"/>
</dbReference>
<dbReference type="InterPro" id="IPR000922">
    <property type="entry name" value="Lectin_gal-bd_dom"/>
</dbReference>
<dbReference type="PROSITE" id="PS50228">
    <property type="entry name" value="SUEL_LECTIN"/>
    <property type="match status" value="1"/>
</dbReference>
<gene>
    <name evidence="3" type="ORF">OFUS_LOCUS19410</name>
</gene>